<comment type="caution">
    <text evidence="1">The sequence shown here is derived from an EMBL/GenBank/DDBJ whole genome shotgun (WGS) entry which is preliminary data.</text>
</comment>
<dbReference type="RefSeq" id="WP_070229696.1">
    <property type="nucleotide sequence ID" value="NZ_BJYO01000002.1"/>
</dbReference>
<gene>
    <name evidence="1" type="ORF">DFP99_0040</name>
</gene>
<dbReference type="GeneID" id="94545620"/>
<keyword evidence="2" id="KW-1185">Reference proteome</keyword>
<protein>
    <submittedName>
        <fullName evidence="1">Uncharacterized protein</fullName>
    </submittedName>
</protein>
<dbReference type="EMBL" id="QRAS01000001">
    <property type="protein sequence ID" value="RDL11622.1"/>
    <property type="molecule type" value="Genomic_DNA"/>
</dbReference>
<dbReference type="AlphaFoldDB" id="A0A288QSS0"/>
<evidence type="ECO:0000313" key="2">
    <source>
        <dbReference type="Proteomes" id="UP000254912"/>
    </source>
</evidence>
<dbReference type="KEGG" id="wso:WSWS_00411"/>
<name>A0A288QSS0_9LACO</name>
<accession>A0A288QSS0</accession>
<dbReference type="Proteomes" id="UP000254912">
    <property type="component" value="Unassembled WGS sequence"/>
</dbReference>
<evidence type="ECO:0000313" key="1">
    <source>
        <dbReference type="EMBL" id="RDL11622.1"/>
    </source>
</evidence>
<organism evidence="1 2">
    <name type="scientific">Weissella soli</name>
    <dbReference type="NCBI Taxonomy" id="155866"/>
    <lineage>
        <taxon>Bacteria</taxon>
        <taxon>Bacillati</taxon>
        <taxon>Bacillota</taxon>
        <taxon>Bacilli</taxon>
        <taxon>Lactobacillales</taxon>
        <taxon>Lactobacillaceae</taxon>
        <taxon>Weissella</taxon>
    </lineage>
</organism>
<reference evidence="1 2" key="1">
    <citation type="submission" date="2018-07" db="EMBL/GenBank/DDBJ databases">
        <title>Genomic Encyclopedia of Type Strains, Phase III (KMG-III): the genomes of soil and plant-associated and newly described type strains.</title>
        <authorList>
            <person name="Whitman W."/>
        </authorList>
    </citation>
    <scope>NUCLEOTIDE SEQUENCE [LARGE SCALE GENOMIC DNA]</scope>
    <source>
        <strain evidence="1 2">CECT 7031</strain>
    </source>
</reference>
<sequence length="431" mass="46363">MSMTVALLLLTFIIFIVYIFKGGNMMIGFFVMALLWTVIGRISLHTAVNDIFSQSVLDYGATIVQIVFGSWFGRVLVDSGIAASISRAAAKFGRGRIMLTAIAVVLVTAVIFSSAYGAGSVLAVGVIILPILLELGMPKQVALTTFLLSVGSTLYINLVLFKQIQGFFPKADYAGSYLIFAGTAVAVQLIAIVIYLLINQHKFTPEQAELNRIEFKLDQGGEQAVEKVVNPISWLVPLVPVVLSIAFQMPAVPALTIAGLLAMLLTGEFTRGYDRFQNFLDNSIKRGVGDISGLIMFLLVLMMFQGAAKANAAAFVPLFEAIVPHSTLVLALALGILAPLALARGPLMVFGAGAATVAVLSGLNIFPDSVLLPLLYVPTVMAMSTDITQSWNVWGMGYLDVKPNELIKNGVPVMWVVTIINEVLVWFIIGK</sequence>
<proteinExistence type="predicted"/>